<dbReference type="Pfam" id="PF00168">
    <property type="entry name" value="C2"/>
    <property type="match status" value="1"/>
</dbReference>
<dbReference type="SUPFAM" id="SSF47473">
    <property type="entry name" value="EF-hand"/>
    <property type="match status" value="1"/>
</dbReference>
<dbReference type="PROSITE" id="PS50222">
    <property type="entry name" value="EF_HAND_2"/>
    <property type="match status" value="2"/>
</dbReference>
<reference evidence="9" key="1">
    <citation type="submission" date="2023-08" db="EMBL/GenBank/DDBJ databases">
        <authorList>
            <person name="Chen Y."/>
            <person name="Shah S."/>
            <person name="Dougan E. K."/>
            <person name="Thang M."/>
            <person name="Chan C."/>
        </authorList>
    </citation>
    <scope>NUCLEOTIDE SEQUENCE</scope>
</reference>
<comment type="caution">
    <text evidence="9">The sequence shown here is derived from an EMBL/GenBank/DDBJ whole genome shotgun (WGS) entry which is preliminary data.</text>
</comment>
<dbReference type="Pfam" id="PF13499">
    <property type="entry name" value="EF-hand_7"/>
    <property type="match status" value="1"/>
</dbReference>
<evidence type="ECO:0000313" key="9">
    <source>
        <dbReference type="EMBL" id="CAJ1372305.1"/>
    </source>
</evidence>
<dbReference type="GO" id="GO:0016020">
    <property type="term" value="C:membrane"/>
    <property type="evidence" value="ECO:0007669"/>
    <property type="project" value="UniProtKB-SubCell"/>
</dbReference>
<evidence type="ECO:0000256" key="5">
    <source>
        <dbReference type="ARBA" id="ARBA00023136"/>
    </source>
</evidence>
<dbReference type="Pfam" id="PF00520">
    <property type="entry name" value="Ion_trans"/>
    <property type="match status" value="1"/>
</dbReference>
<dbReference type="GO" id="GO:0005509">
    <property type="term" value="F:calcium ion binding"/>
    <property type="evidence" value="ECO:0007669"/>
    <property type="project" value="InterPro"/>
</dbReference>
<feature type="domain" description="EF-hand" evidence="8">
    <location>
        <begin position="577"/>
        <end position="612"/>
    </location>
</feature>
<sequence>MAREQRAFYEHLAGLTREYERVVQEQADLRNLLFDASQAAYAAVGSPSLKGVKGLNGGTQELIRKPDAVFCAGCTKDAAEYEVSQEPTVLQIVTQEDRELALNHRSEGPKAYELDVTMWKARGLRNADIVSGVSDPYCECSIEGRGRSTFRTSVANDDLNPSWDVGAVISDFYSGDALVFSVWDKDLFDNSDSLGKAVLPAAKILPDGFDGWLLLEGAGSTAGLTQDVPMIHVTAKVLRSFPEDQVRYREPEPMPKLSTTEPRLTWQEALNNESFPASPQDQEPKQTKWQKLQKFLLSDKYELILALFLCLNVASMAAELQYDGLELGYRLQYGTYLRPAADRWAWGNEILRIIDYAFSVIFTIDVVVRIAVLRSLFWRGGITNYIDVIVVVGSWLVFFASFIPFKPTLLRLLRFGKLVRALKVVRLSESLESLAFLMSCLRASGVILWWTMCLLVCIQGIAALFVSNLLHIQIASEEGQADTISVESRRAVFRYYGTFSASFLTMFEVLFANWAPACRVLTDHISEWWSSFFLLYRCILGFALLNVVNAVFVQSTLKVAHADEELQFAAKLKAQEKVTNKLQDMFKALDSSGDGVVTMDEFNEMIESPKLRFWASQLELESADLVSLFHLLDDGDGVISLNEFLEGASRLRGPAKNIDMARLLGHSNKIERQLKALAKKLWGGDAGGTPHIKFYSSTRHALPARPPIHSGQLWDVRSEVRSEVKSLDQAWSGGV</sequence>
<dbReference type="PROSITE" id="PS00018">
    <property type="entry name" value="EF_HAND_1"/>
    <property type="match status" value="1"/>
</dbReference>
<feature type="domain" description="C2" evidence="7">
    <location>
        <begin position="94"/>
        <end position="213"/>
    </location>
</feature>
<evidence type="ECO:0000256" key="1">
    <source>
        <dbReference type="ARBA" id="ARBA00004141"/>
    </source>
</evidence>
<gene>
    <name evidence="9" type="ORF">EVOR1521_LOCUS2414</name>
</gene>
<dbReference type="CDD" id="cd00051">
    <property type="entry name" value="EFh"/>
    <property type="match status" value="1"/>
</dbReference>
<accession>A0AA36HNA3</accession>
<dbReference type="GO" id="GO:0005216">
    <property type="term" value="F:monoatomic ion channel activity"/>
    <property type="evidence" value="ECO:0007669"/>
    <property type="project" value="InterPro"/>
</dbReference>
<dbReference type="PANTHER" id="PTHR47800">
    <property type="entry name" value="C2 DOMAIN-CONTAINING PROTEIN"/>
    <property type="match status" value="1"/>
</dbReference>
<dbReference type="CDD" id="cd00030">
    <property type="entry name" value="C2"/>
    <property type="match status" value="1"/>
</dbReference>
<dbReference type="PROSITE" id="PS50004">
    <property type="entry name" value="C2"/>
    <property type="match status" value="1"/>
</dbReference>
<keyword evidence="2 6" id="KW-0812">Transmembrane</keyword>
<dbReference type="Gene3D" id="2.60.40.150">
    <property type="entry name" value="C2 domain"/>
    <property type="match status" value="1"/>
</dbReference>
<feature type="transmembrane region" description="Helical" evidence="6">
    <location>
        <begin position="534"/>
        <end position="553"/>
    </location>
</feature>
<dbReference type="PANTHER" id="PTHR47800:SF5">
    <property type="entry name" value="FER-1-LIKE PROTEIN 6"/>
    <property type="match status" value="1"/>
</dbReference>
<evidence type="ECO:0000259" key="7">
    <source>
        <dbReference type="PROSITE" id="PS50004"/>
    </source>
</evidence>
<name>A0AA36HNA3_9DINO</name>
<feature type="transmembrane region" description="Helical" evidence="6">
    <location>
        <begin position="385"/>
        <end position="405"/>
    </location>
</feature>
<keyword evidence="3" id="KW-0106">Calcium</keyword>
<keyword evidence="4 6" id="KW-1133">Transmembrane helix</keyword>
<dbReference type="InterPro" id="IPR005821">
    <property type="entry name" value="Ion_trans_dom"/>
</dbReference>
<dbReference type="SUPFAM" id="SSF81324">
    <property type="entry name" value="Voltage-gated potassium channels"/>
    <property type="match status" value="1"/>
</dbReference>
<dbReference type="SMART" id="SM00054">
    <property type="entry name" value="EFh"/>
    <property type="match status" value="2"/>
</dbReference>
<dbReference type="AlphaFoldDB" id="A0AA36HNA3"/>
<feature type="transmembrane region" description="Helical" evidence="6">
    <location>
        <begin position="353"/>
        <end position="373"/>
    </location>
</feature>
<dbReference type="InterPro" id="IPR035892">
    <property type="entry name" value="C2_domain_sf"/>
</dbReference>
<feature type="transmembrane region" description="Helical" evidence="6">
    <location>
        <begin position="447"/>
        <end position="472"/>
    </location>
</feature>
<dbReference type="Gene3D" id="1.10.238.10">
    <property type="entry name" value="EF-hand"/>
    <property type="match status" value="1"/>
</dbReference>
<dbReference type="SMART" id="SM00239">
    <property type="entry name" value="C2"/>
    <property type="match status" value="1"/>
</dbReference>
<dbReference type="EMBL" id="CAUJNA010000126">
    <property type="protein sequence ID" value="CAJ1372305.1"/>
    <property type="molecule type" value="Genomic_DNA"/>
</dbReference>
<comment type="subcellular location">
    <subcellularLocation>
        <location evidence="1">Membrane</location>
        <topology evidence="1">Multi-pass membrane protein</topology>
    </subcellularLocation>
</comment>
<keyword evidence="5 6" id="KW-0472">Membrane</keyword>
<dbReference type="Gene3D" id="1.20.120.350">
    <property type="entry name" value="Voltage-gated potassium channels. Chain C"/>
    <property type="match status" value="1"/>
</dbReference>
<dbReference type="Gene3D" id="1.10.287.70">
    <property type="match status" value="1"/>
</dbReference>
<feature type="transmembrane region" description="Helical" evidence="6">
    <location>
        <begin position="493"/>
        <end position="514"/>
    </location>
</feature>
<dbReference type="GO" id="GO:0010628">
    <property type="term" value="P:positive regulation of gene expression"/>
    <property type="evidence" value="ECO:0007669"/>
    <property type="project" value="TreeGrafter"/>
</dbReference>
<keyword evidence="10" id="KW-1185">Reference proteome</keyword>
<dbReference type="InterPro" id="IPR018247">
    <property type="entry name" value="EF_Hand_1_Ca_BS"/>
</dbReference>
<organism evidence="9 10">
    <name type="scientific">Effrenium voratum</name>
    <dbReference type="NCBI Taxonomy" id="2562239"/>
    <lineage>
        <taxon>Eukaryota</taxon>
        <taxon>Sar</taxon>
        <taxon>Alveolata</taxon>
        <taxon>Dinophyceae</taxon>
        <taxon>Suessiales</taxon>
        <taxon>Symbiodiniaceae</taxon>
        <taxon>Effrenium</taxon>
    </lineage>
</organism>
<evidence type="ECO:0000256" key="2">
    <source>
        <dbReference type="ARBA" id="ARBA00022692"/>
    </source>
</evidence>
<dbReference type="InterPro" id="IPR000008">
    <property type="entry name" value="C2_dom"/>
</dbReference>
<evidence type="ECO:0000256" key="4">
    <source>
        <dbReference type="ARBA" id="ARBA00022989"/>
    </source>
</evidence>
<proteinExistence type="predicted"/>
<dbReference type="SUPFAM" id="SSF49562">
    <property type="entry name" value="C2 domain (Calcium/lipid-binding domain, CaLB)"/>
    <property type="match status" value="1"/>
</dbReference>
<evidence type="ECO:0000256" key="6">
    <source>
        <dbReference type="SAM" id="Phobius"/>
    </source>
</evidence>
<protein>
    <submittedName>
        <fullName evidence="9">Uncharacterized protein</fullName>
    </submittedName>
</protein>
<evidence type="ECO:0000313" key="10">
    <source>
        <dbReference type="Proteomes" id="UP001178507"/>
    </source>
</evidence>
<dbReference type="InterPro" id="IPR027359">
    <property type="entry name" value="Volt_channel_dom_sf"/>
</dbReference>
<evidence type="ECO:0000256" key="3">
    <source>
        <dbReference type="ARBA" id="ARBA00022837"/>
    </source>
</evidence>
<evidence type="ECO:0000259" key="8">
    <source>
        <dbReference type="PROSITE" id="PS50222"/>
    </source>
</evidence>
<dbReference type="InterPro" id="IPR011992">
    <property type="entry name" value="EF-hand-dom_pair"/>
</dbReference>
<feature type="domain" description="EF-hand" evidence="8">
    <location>
        <begin position="620"/>
        <end position="654"/>
    </location>
</feature>
<dbReference type="InterPro" id="IPR002048">
    <property type="entry name" value="EF_hand_dom"/>
</dbReference>
<dbReference type="Proteomes" id="UP001178507">
    <property type="component" value="Unassembled WGS sequence"/>
</dbReference>